<dbReference type="RefSeq" id="WP_076353337.1">
    <property type="nucleotide sequence ID" value="NZ_CP033926.1"/>
</dbReference>
<dbReference type="Proteomes" id="UP000186106">
    <property type="component" value="Unassembled WGS sequence"/>
</dbReference>
<evidence type="ECO:0000313" key="1">
    <source>
        <dbReference type="EMBL" id="AZB01267.1"/>
    </source>
</evidence>
<reference evidence="2 3" key="1">
    <citation type="submission" date="2017-01" db="EMBL/GenBank/DDBJ databases">
        <authorList>
            <person name="Mah S.A."/>
            <person name="Swanson W.J."/>
            <person name="Moy G.W."/>
            <person name="Vacquier V.D."/>
        </authorList>
    </citation>
    <scope>NUCLEOTIDE SEQUENCE [LARGE SCALE GENOMIC DNA]</scope>
    <source>
        <strain evidence="2 3">DSM 16927</strain>
    </source>
</reference>
<evidence type="ECO:0000313" key="3">
    <source>
        <dbReference type="Proteomes" id="UP000186106"/>
    </source>
</evidence>
<reference evidence="1 4" key="2">
    <citation type="submission" date="2018-11" db="EMBL/GenBank/DDBJ databases">
        <title>Proposal to divide the Flavobacteriaceae and reorganize its genera based on Amino Acid Identity values calculated from whole genome sequences.</title>
        <authorList>
            <person name="Nicholson A.C."/>
            <person name="Gulvik C.A."/>
            <person name="Whitney A.M."/>
            <person name="Humrighouse B.W."/>
            <person name="Bell M."/>
            <person name="Holmes B."/>
            <person name="Steigerwalt A.G."/>
            <person name="Villarma A."/>
            <person name="Sheth M."/>
            <person name="Batra D."/>
            <person name="Pryor J."/>
            <person name="Bernardet J.-F."/>
            <person name="Hugo C."/>
            <person name="Kampfer P."/>
            <person name="Newman J."/>
            <person name="McQuiston J.R."/>
        </authorList>
    </citation>
    <scope>NUCLEOTIDE SEQUENCE [LARGE SCALE GENOMIC DNA]</scope>
    <source>
        <strain evidence="1 4">DSM 16927</strain>
    </source>
</reference>
<protein>
    <submittedName>
        <fullName evidence="2">Uncharacterized protein</fullName>
    </submittedName>
</protein>
<accession>A0A1N7IB27</accession>
<dbReference type="AlphaFoldDB" id="A0A1N7IB27"/>
<dbReference type="KEGG" id="cjt:EG359_17335"/>
<dbReference type="EMBL" id="FTNZ01000003">
    <property type="protein sequence ID" value="SIS34253.1"/>
    <property type="molecule type" value="Genomic_DNA"/>
</dbReference>
<proteinExistence type="predicted"/>
<evidence type="ECO:0000313" key="2">
    <source>
        <dbReference type="EMBL" id="SIS34253.1"/>
    </source>
</evidence>
<keyword evidence="4" id="KW-1185">Reference proteome</keyword>
<sequence>MNQLTELTADIREKLPRLTTVQEYMMNDGSKMKFGEDYPVVITDIMEYLGIKSVEFAFTHNGFYAYDDELEVWGDFIPIELHSPFLKDQSPELITFLHGLIKNY</sequence>
<dbReference type="STRING" id="112234.SAMN05421768_103666"/>
<dbReference type="EMBL" id="CP033926">
    <property type="protein sequence ID" value="AZB01267.1"/>
    <property type="molecule type" value="Genomic_DNA"/>
</dbReference>
<name>A0A1N7IB27_9FLAO</name>
<evidence type="ECO:0000313" key="4">
    <source>
        <dbReference type="Proteomes" id="UP000279541"/>
    </source>
</evidence>
<gene>
    <name evidence="1" type="ORF">EG359_17335</name>
    <name evidence="2" type="ORF">SAMN05421768_103666</name>
</gene>
<dbReference type="OrthoDB" id="1273082at2"/>
<dbReference type="Proteomes" id="UP000279541">
    <property type="component" value="Chromosome"/>
</dbReference>
<organism evidence="2 3">
    <name type="scientific">Chryseobacterium joostei</name>
    <dbReference type="NCBI Taxonomy" id="112234"/>
    <lineage>
        <taxon>Bacteria</taxon>
        <taxon>Pseudomonadati</taxon>
        <taxon>Bacteroidota</taxon>
        <taxon>Flavobacteriia</taxon>
        <taxon>Flavobacteriales</taxon>
        <taxon>Weeksellaceae</taxon>
        <taxon>Chryseobacterium group</taxon>
        <taxon>Chryseobacterium</taxon>
    </lineage>
</organism>